<organism evidence="9 10">
    <name type="scientific">Wuchereria bancrofti</name>
    <dbReference type="NCBI Taxonomy" id="6293"/>
    <lineage>
        <taxon>Eukaryota</taxon>
        <taxon>Metazoa</taxon>
        <taxon>Ecdysozoa</taxon>
        <taxon>Nematoda</taxon>
        <taxon>Chromadorea</taxon>
        <taxon>Rhabditida</taxon>
        <taxon>Spirurina</taxon>
        <taxon>Spiruromorpha</taxon>
        <taxon>Filarioidea</taxon>
        <taxon>Onchocercidae</taxon>
        <taxon>Wuchereria</taxon>
    </lineage>
</organism>
<evidence type="ECO:0000256" key="7">
    <source>
        <dbReference type="ARBA" id="ARBA00023136"/>
    </source>
</evidence>
<comment type="subcellular location">
    <subcellularLocation>
        <location evidence="1">Membrane</location>
        <topology evidence="1">Multi-pass membrane protein</topology>
    </subcellularLocation>
</comment>
<keyword evidence="4" id="KW-0592">Phosphate transport</keyword>
<evidence type="ECO:0000256" key="8">
    <source>
        <dbReference type="SAM" id="Phobius"/>
    </source>
</evidence>
<evidence type="ECO:0000256" key="1">
    <source>
        <dbReference type="ARBA" id="ARBA00004141"/>
    </source>
</evidence>
<dbReference type="Pfam" id="PF01384">
    <property type="entry name" value="PHO4"/>
    <property type="match status" value="1"/>
</dbReference>
<name>A0A3P7EDT6_WUCBA</name>
<feature type="non-terminal residue" evidence="9">
    <location>
        <position position="257"/>
    </location>
</feature>
<keyword evidence="10" id="KW-1185">Reference proteome</keyword>
<dbReference type="GO" id="GO:0005315">
    <property type="term" value="F:phosphate transmembrane transporter activity"/>
    <property type="evidence" value="ECO:0007669"/>
    <property type="project" value="InterPro"/>
</dbReference>
<sequence>MHFFTEIDSVKFRANDFGPSSIVVSTPRCGRGDTASTTTSMLFVTSSTMLAVEKWEGQFLWALILGIVLAFVLGFAMGANDVANAFGTSVGSGVLTLRKAYILAIIFESLGALFIGYNVTDTMRKSVINLNLYKDTPEELLVGQVAILAGCSTWLLIATFVQLPVSTTHSITGATVGFGLIMRGTEGIHWWKILNIVASWIISPLLSGIVSSILYIIVDFTVIRRKNPFECALRVLPYFYWFCIAFNTFAISYQGSK</sequence>
<dbReference type="PANTHER" id="PTHR11101:SF67">
    <property type="entry name" value="PHOSPHATE TRANSPORTER"/>
    <property type="match status" value="1"/>
</dbReference>
<dbReference type="OrthoDB" id="260807at2759"/>
<feature type="transmembrane region" description="Helical" evidence="8">
    <location>
        <begin position="100"/>
        <end position="119"/>
    </location>
</feature>
<dbReference type="InterPro" id="IPR001204">
    <property type="entry name" value="Phos_transporter"/>
</dbReference>
<dbReference type="OMA" id="DSEYLWI"/>
<dbReference type="AlphaFoldDB" id="A0A3P7EDT6"/>
<feature type="transmembrane region" description="Helical" evidence="8">
    <location>
        <begin position="238"/>
        <end position="256"/>
    </location>
</feature>
<keyword evidence="6 8" id="KW-1133">Transmembrane helix</keyword>
<dbReference type="Proteomes" id="UP000270924">
    <property type="component" value="Unassembled WGS sequence"/>
</dbReference>
<evidence type="ECO:0008006" key="11">
    <source>
        <dbReference type="Google" id="ProtNLM"/>
    </source>
</evidence>
<keyword evidence="3" id="KW-0813">Transport</keyword>
<keyword evidence="7 8" id="KW-0472">Membrane</keyword>
<reference evidence="9 10" key="1">
    <citation type="submission" date="2018-11" db="EMBL/GenBank/DDBJ databases">
        <authorList>
            <consortium name="Pathogen Informatics"/>
        </authorList>
    </citation>
    <scope>NUCLEOTIDE SEQUENCE [LARGE SCALE GENOMIC DNA]</scope>
</reference>
<dbReference type="InParanoid" id="A0A3P7EDT6"/>
<dbReference type="PANTHER" id="PTHR11101">
    <property type="entry name" value="PHOSPHATE TRANSPORTER"/>
    <property type="match status" value="1"/>
</dbReference>
<comment type="similarity">
    <text evidence="2">Belongs to the inorganic phosphate transporter (PiT) (TC 2.A.20) family.</text>
</comment>
<dbReference type="GO" id="GO:0035435">
    <property type="term" value="P:phosphate ion transmembrane transport"/>
    <property type="evidence" value="ECO:0007669"/>
    <property type="project" value="TreeGrafter"/>
</dbReference>
<feature type="transmembrane region" description="Helical" evidence="8">
    <location>
        <begin position="59"/>
        <end position="80"/>
    </location>
</feature>
<protein>
    <recommendedName>
        <fullName evidence="11">Phosphate transporter</fullName>
    </recommendedName>
</protein>
<dbReference type="EMBL" id="UYWW01006249">
    <property type="protein sequence ID" value="VDM14624.1"/>
    <property type="molecule type" value="Genomic_DNA"/>
</dbReference>
<gene>
    <name evidence="9" type="ORF">WBA_LOCUS8010</name>
</gene>
<evidence type="ECO:0000313" key="9">
    <source>
        <dbReference type="EMBL" id="VDM14624.1"/>
    </source>
</evidence>
<feature type="transmembrane region" description="Helical" evidence="8">
    <location>
        <begin position="140"/>
        <end position="157"/>
    </location>
</feature>
<evidence type="ECO:0000313" key="10">
    <source>
        <dbReference type="Proteomes" id="UP000270924"/>
    </source>
</evidence>
<evidence type="ECO:0000256" key="2">
    <source>
        <dbReference type="ARBA" id="ARBA00009916"/>
    </source>
</evidence>
<evidence type="ECO:0000256" key="5">
    <source>
        <dbReference type="ARBA" id="ARBA00022692"/>
    </source>
</evidence>
<evidence type="ECO:0000256" key="4">
    <source>
        <dbReference type="ARBA" id="ARBA00022592"/>
    </source>
</evidence>
<keyword evidence="5 8" id="KW-0812">Transmembrane</keyword>
<accession>A0A3P7EDT6</accession>
<proteinExistence type="inferred from homology"/>
<dbReference type="GO" id="GO:0016020">
    <property type="term" value="C:membrane"/>
    <property type="evidence" value="ECO:0007669"/>
    <property type="project" value="UniProtKB-SubCell"/>
</dbReference>
<feature type="transmembrane region" description="Helical" evidence="8">
    <location>
        <begin position="193"/>
        <end position="218"/>
    </location>
</feature>
<evidence type="ECO:0000256" key="3">
    <source>
        <dbReference type="ARBA" id="ARBA00022448"/>
    </source>
</evidence>
<evidence type="ECO:0000256" key="6">
    <source>
        <dbReference type="ARBA" id="ARBA00022989"/>
    </source>
</evidence>